<feature type="domain" description="J" evidence="2">
    <location>
        <begin position="33"/>
        <end position="97"/>
    </location>
</feature>
<dbReference type="PANTHER" id="PTHR46620">
    <property type="entry name" value="J DOMAIN-CONTAINING PROTEIN SPF31"/>
    <property type="match status" value="1"/>
</dbReference>
<dbReference type="PANTHER" id="PTHR46620:SF1">
    <property type="entry name" value="J DOMAIN-CONTAINING PROTEIN SPF31"/>
    <property type="match status" value="1"/>
</dbReference>
<dbReference type="Proteomes" id="UP001182556">
    <property type="component" value="Unassembled WGS sequence"/>
</dbReference>
<keyword evidence="4" id="KW-1185">Reference proteome</keyword>
<evidence type="ECO:0000256" key="1">
    <source>
        <dbReference type="SAM" id="MobiDB-lite"/>
    </source>
</evidence>
<evidence type="ECO:0000313" key="3">
    <source>
        <dbReference type="EMBL" id="KAK1927936.1"/>
    </source>
</evidence>
<dbReference type="SUPFAM" id="SSF46565">
    <property type="entry name" value="Chaperone J-domain"/>
    <property type="match status" value="1"/>
</dbReference>
<comment type="caution">
    <text evidence="3">The sequence shown here is derived from an EMBL/GenBank/DDBJ whole genome shotgun (WGS) entry which is preliminary data.</text>
</comment>
<organism evidence="3 4">
    <name type="scientific">Papiliotrema laurentii</name>
    <name type="common">Cryptococcus laurentii</name>
    <dbReference type="NCBI Taxonomy" id="5418"/>
    <lineage>
        <taxon>Eukaryota</taxon>
        <taxon>Fungi</taxon>
        <taxon>Dikarya</taxon>
        <taxon>Basidiomycota</taxon>
        <taxon>Agaricomycotina</taxon>
        <taxon>Tremellomycetes</taxon>
        <taxon>Tremellales</taxon>
        <taxon>Rhynchogastremaceae</taxon>
        <taxon>Papiliotrema</taxon>
    </lineage>
</organism>
<proteinExistence type="predicted"/>
<dbReference type="InterPro" id="IPR036869">
    <property type="entry name" value="J_dom_sf"/>
</dbReference>
<reference evidence="3" key="1">
    <citation type="submission" date="2023-02" db="EMBL/GenBank/DDBJ databases">
        <title>Identification and recombinant expression of a fungal hydrolase from Papiliotrema laurentii that hydrolyzes apple cutin and clears colloidal polyester polyurethane.</title>
        <authorList>
            <consortium name="DOE Joint Genome Institute"/>
            <person name="Roman V.A."/>
            <person name="Bojanowski C."/>
            <person name="Crable B.R."/>
            <person name="Wagner D.N."/>
            <person name="Hung C.S."/>
            <person name="Nadeau L.J."/>
            <person name="Schratz L."/>
            <person name="Haridas S."/>
            <person name="Pangilinan J."/>
            <person name="Lipzen A."/>
            <person name="Na H."/>
            <person name="Yan M."/>
            <person name="Ng V."/>
            <person name="Grigoriev I.V."/>
            <person name="Spatafora J.W."/>
            <person name="Barlow D."/>
            <person name="Biffinger J."/>
            <person name="Kelley-Loughnane N."/>
            <person name="Varaljay V.A."/>
            <person name="Crookes-Goodson W.J."/>
        </authorList>
    </citation>
    <scope>NUCLEOTIDE SEQUENCE</scope>
    <source>
        <strain evidence="3">5307AH</strain>
    </source>
</reference>
<dbReference type="InterPro" id="IPR001623">
    <property type="entry name" value="DnaJ_domain"/>
</dbReference>
<accession>A0AAD9L962</accession>
<dbReference type="PROSITE" id="PS50076">
    <property type="entry name" value="DNAJ_2"/>
    <property type="match status" value="1"/>
</dbReference>
<gene>
    <name evidence="3" type="ORF">DB88DRAFT_58337</name>
</gene>
<dbReference type="AlphaFoldDB" id="A0AAD9L962"/>
<dbReference type="SMART" id="SM00271">
    <property type="entry name" value="DnaJ"/>
    <property type="match status" value="1"/>
</dbReference>
<name>A0AAD9L962_PAPLA</name>
<feature type="compositionally biased region" description="Basic and acidic residues" evidence="1">
    <location>
        <begin position="174"/>
        <end position="201"/>
    </location>
</feature>
<dbReference type="EMBL" id="JAODAN010000001">
    <property type="protein sequence ID" value="KAK1927936.1"/>
    <property type="molecule type" value="Genomic_DNA"/>
</dbReference>
<evidence type="ECO:0000313" key="4">
    <source>
        <dbReference type="Proteomes" id="UP001182556"/>
    </source>
</evidence>
<dbReference type="Gene3D" id="1.10.287.110">
    <property type="entry name" value="DnaJ domain"/>
    <property type="match status" value="1"/>
</dbReference>
<evidence type="ECO:0000259" key="2">
    <source>
        <dbReference type="PROSITE" id="PS50076"/>
    </source>
</evidence>
<feature type="region of interest" description="Disordered" evidence="1">
    <location>
        <begin position="174"/>
        <end position="214"/>
    </location>
</feature>
<dbReference type="CDD" id="cd06257">
    <property type="entry name" value="DnaJ"/>
    <property type="match status" value="1"/>
</dbReference>
<dbReference type="Pfam" id="PF00226">
    <property type="entry name" value="DnaJ"/>
    <property type="match status" value="1"/>
</dbReference>
<protein>
    <recommendedName>
        <fullName evidence="2">J domain-containing protein</fullName>
    </recommendedName>
</protein>
<sequence length="214" mass="24556">MAEKAIDGMLAKNAADLAKEQEVMRIMKAFKLNPYDILDLPVSAADADIKRQYRKKSLMIHPDKFKHENGMEAFDFLKKAEGQLLDSSSRAEIDSIMNLSRTEVLKSILGAGYSTGIPDTDPRLQNLSPSYDSRIRAKAKEIFVEEELNKRRKTKVAFANEGAEKARLEEEIAKRKRKAEEQAKWEERREERVSTWRDYTAKKSKKPKKTHVLG</sequence>
<feature type="compositionally biased region" description="Basic residues" evidence="1">
    <location>
        <begin position="202"/>
        <end position="214"/>
    </location>
</feature>